<feature type="region of interest" description="Disordered" evidence="6">
    <location>
        <begin position="322"/>
        <end position="379"/>
    </location>
</feature>
<keyword evidence="3" id="KW-0227">DNA damage</keyword>
<evidence type="ECO:0000256" key="3">
    <source>
        <dbReference type="ARBA" id="ARBA00022763"/>
    </source>
</evidence>
<dbReference type="Pfam" id="PF01834">
    <property type="entry name" value="XRCC1_N"/>
    <property type="match status" value="1"/>
</dbReference>
<dbReference type="PANTHER" id="PTHR11370:SF5">
    <property type="entry name" value="DNA REPAIR PROTEIN XRCC1"/>
    <property type="match status" value="1"/>
</dbReference>
<keyword evidence="5" id="KW-0539">Nucleus</keyword>
<organism evidence="8 9">
    <name type="scientific">Galendromus occidentalis</name>
    <name type="common">western predatory mite</name>
    <dbReference type="NCBI Taxonomy" id="34638"/>
    <lineage>
        <taxon>Eukaryota</taxon>
        <taxon>Metazoa</taxon>
        <taxon>Ecdysozoa</taxon>
        <taxon>Arthropoda</taxon>
        <taxon>Chelicerata</taxon>
        <taxon>Arachnida</taxon>
        <taxon>Acari</taxon>
        <taxon>Parasitiformes</taxon>
        <taxon>Mesostigmata</taxon>
        <taxon>Gamasina</taxon>
        <taxon>Phytoseioidea</taxon>
        <taxon>Phytoseiidae</taxon>
        <taxon>Typhlodrominae</taxon>
        <taxon>Galendromus</taxon>
    </lineage>
</organism>
<dbReference type="InterPro" id="IPR002706">
    <property type="entry name" value="Xrcc1_N"/>
</dbReference>
<keyword evidence="2" id="KW-0677">Repeat</keyword>
<dbReference type="RefSeq" id="XP_018494905.1">
    <property type="nucleotide sequence ID" value="XM_018639389.1"/>
</dbReference>
<feature type="compositionally biased region" description="Low complexity" evidence="6">
    <location>
        <begin position="159"/>
        <end position="170"/>
    </location>
</feature>
<feature type="domain" description="BRCT" evidence="7">
    <location>
        <begin position="384"/>
        <end position="455"/>
    </location>
</feature>
<proteinExistence type="predicted"/>
<dbReference type="SUPFAM" id="SSF52113">
    <property type="entry name" value="BRCT domain"/>
    <property type="match status" value="2"/>
</dbReference>
<dbReference type="PANTHER" id="PTHR11370">
    <property type="entry name" value="DNA-REPAIR PROTEIN XRCC1"/>
    <property type="match status" value="1"/>
</dbReference>
<dbReference type="Gene3D" id="3.40.50.10190">
    <property type="entry name" value="BRCT domain"/>
    <property type="match status" value="2"/>
</dbReference>
<protein>
    <submittedName>
        <fullName evidence="9">DNA repair protein XRCC1</fullName>
    </submittedName>
</protein>
<dbReference type="InterPro" id="IPR045080">
    <property type="entry name" value="BRCT_XRCC1_rpt1"/>
</dbReference>
<feature type="region of interest" description="Disordered" evidence="6">
    <location>
        <begin position="151"/>
        <end position="221"/>
    </location>
</feature>
<evidence type="ECO:0000313" key="8">
    <source>
        <dbReference type="Proteomes" id="UP000694867"/>
    </source>
</evidence>
<dbReference type="Gene3D" id="2.60.120.260">
    <property type="entry name" value="Galactose-binding domain-like"/>
    <property type="match status" value="1"/>
</dbReference>
<keyword evidence="8" id="KW-1185">Reference proteome</keyword>
<name>A0AAJ7L5X6_9ACAR</name>
<accession>A0AAJ7L5X6</accession>
<dbReference type="Pfam" id="PF00533">
    <property type="entry name" value="BRCT"/>
    <property type="match status" value="1"/>
</dbReference>
<dbReference type="InterPro" id="IPR001357">
    <property type="entry name" value="BRCT_dom"/>
</dbReference>
<feature type="domain" description="BRCT" evidence="7">
    <location>
        <begin position="221"/>
        <end position="309"/>
    </location>
</feature>
<evidence type="ECO:0000256" key="2">
    <source>
        <dbReference type="ARBA" id="ARBA00022737"/>
    </source>
</evidence>
<dbReference type="InterPro" id="IPR036420">
    <property type="entry name" value="BRCT_dom_sf"/>
</dbReference>
<reference evidence="9" key="1">
    <citation type="submission" date="2025-08" db="UniProtKB">
        <authorList>
            <consortium name="RefSeq"/>
        </authorList>
    </citation>
    <scope>IDENTIFICATION</scope>
</reference>
<dbReference type="SMART" id="SM00292">
    <property type="entry name" value="BRCT"/>
    <property type="match status" value="2"/>
</dbReference>
<evidence type="ECO:0000256" key="1">
    <source>
        <dbReference type="ARBA" id="ARBA00004123"/>
    </source>
</evidence>
<comment type="subcellular location">
    <subcellularLocation>
        <location evidence="1">Nucleus</location>
    </subcellularLocation>
</comment>
<feature type="compositionally biased region" description="Polar residues" evidence="6">
    <location>
        <begin position="206"/>
        <end position="215"/>
    </location>
</feature>
<gene>
    <name evidence="9" type="primary">LOC100901257</name>
</gene>
<dbReference type="PROSITE" id="PS50172">
    <property type="entry name" value="BRCT"/>
    <property type="match status" value="2"/>
</dbReference>
<evidence type="ECO:0000313" key="9">
    <source>
        <dbReference type="RefSeq" id="XP_018494905.1"/>
    </source>
</evidence>
<evidence type="ECO:0000256" key="4">
    <source>
        <dbReference type="ARBA" id="ARBA00023204"/>
    </source>
</evidence>
<sequence length="455" mass="50516">MSVLKLEKVVSFSSESKKHPSTNLLQGGPSNDLNRKWLAQSTTGEKAFVVIKLEGPSVINAIDIGNEGSAYIEVLVSNDRKDFIRLLPSSSFMSPMESRMNETRNRIRSFTAFEREAAGKAWTYVKFVCSQPYNKNWPFGIAFVALRGSKESSSEKPESGSSSSIIAGRSAPEELNDDTNCSAESRKLELNQGVEVNSDEECKSKGASTSSGGESRSNREKGRKVLDGVVFVLSGFQNPLRKELRDMALALGARYSPDWTPRCTHLVSAFSNTPKWSQVAAIGGRIVTKEWLAECEKLQKKVPWKQFKCGTYRVKVQEAATPMFSDEDSSEEEDVADDDSDYDPGEDKSEKGGNLADQGEERKQELETPEPPSTSLPDDCEIDELKIIFKNKTFYLDSDIELSEERNTLTRYIVGHGGEVSSDPAAAEHIISWKPGASSPLWIVRCHQENRWVQA</sequence>
<evidence type="ECO:0000256" key="5">
    <source>
        <dbReference type="ARBA" id="ARBA00023242"/>
    </source>
</evidence>
<evidence type="ECO:0000259" key="7">
    <source>
        <dbReference type="PROSITE" id="PS50172"/>
    </source>
</evidence>
<dbReference type="GO" id="GO:0003684">
    <property type="term" value="F:damaged DNA binding"/>
    <property type="evidence" value="ECO:0007669"/>
    <property type="project" value="InterPro"/>
</dbReference>
<dbReference type="FunFam" id="2.60.120.260:FF:000025">
    <property type="entry name" value="DNA repair protein XRCC1 isoform X1"/>
    <property type="match status" value="1"/>
</dbReference>
<dbReference type="GO" id="GO:0005634">
    <property type="term" value="C:nucleus"/>
    <property type="evidence" value="ECO:0007669"/>
    <property type="project" value="UniProtKB-SubCell"/>
</dbReference>
<keyword evidence="4" id="KW-0234">DNA repair</keyword>
<dbReference type="GeneID" id="100901257"/>
<dbReference type="FunFam" id="3.40.50.10190:FF:000008">
    <property type="entry name" value="X-ray repair cross complementing 1"/>
    <property type="match status" value="1"/>
</dbReference>
<dbReference type="GO" id="GO:0000012">
    <property type="term" value="P:single strand break repair"/>
    <property type="evidence" value="ECO:0007669"/>
    <property type="project" value="InterPro"/>
</dbReference>
<dbReference type="SUPFAM" id="SSF49785">
    <property type="entry name" value="Galactose-binding domain-like"/>
    <property type="match status" value="1"/>
</dbReference>
<dbReference type="AlphaFoldDB" id="A0AAJ7L5X6"/>
<evidence type="ECO:0000256" key="6">
    <source>
        <dbReference type="SAM" id="MobiDB-lite"/>
    </source>
</evidence>
<dbReference type="InterPro" id="IPR008979">
    <property type="entry name" value="Galactose-bd-like_sf"/>
</dbReference>
<dbReference type="GO" id="GO:0006284">
    <property type="term" value="P:base-excision repair"/>
    <property type="evidence" value="ECO:0007669"/>
    <property type="project" value="InterPro"/>
</dbReference>
<dbReference type="KEGG" id="goe:100901257"/>
<dbReference type="CDD" id="cd17725">
    <property type="entry name" value="BRCT_XRCC1_rpt1"/>
    <property type="match status" value="1"/>
</dbReference>
<dbReference type="GO" id="GO:0006303">
    <property type="term" value="P:double-strand break repair via nonhomologous end joining"/>
    <property type="evidence" value="ECO:0007669"/>
    <property type="project" value="InterPro"/>
</dbReference>
<feature type="compositionally biased region" description="Acidic residues" evidence="6">
    <location>
        <begin position="325"/>
        <end position="344"/>
    </location>
</feature>
<dbReference type="Proteomes" id="UP000694867">
    <property type="component" value="Unplaced"/>
</dbReference>